<evidence type="ECO:0000256" key="2">
    <source>
        <dbReference type="ARBA" id="ARBA00022679"/>
    </source>
</evidence>
<dbReference type="InterPro" id="IPR050509">
    <property type="entry name" value="CoA-transferase_III"/>
</dbReference>
<accession>A0A417XT78</accession>
<dbReference type="PANTHER" id="PTHR48228">
    <property type="entry name" value="SUCCINYL-COA--D-CITRAMALATE COA-TRANSFERASE"/>
    <property type="match status" value="1"/>
</dbReference>
<organism evidence="4 5">
    <name type="scientific">Nocardioides immobilis</name>
    <dbReference type="NCBI Taxonomy" id="2049295"/>
    <lineage>
        <taxon>Bacteria</taxon>
        <taxon>Bacillati</taxon>
        <taxon>Actinomycetota</taxon>
        <taxon>Actinomycetes</taxon>
        <taxon>Propionibacteriales</taxon>
        <taxon>Nocardioidaceae</taxon>
        <taxon>Nocardioides</taxon>
    </lineage>
</organism>
<reference evidence="4 5" key="1">
    <citation type="submission" date="2018-09" db="EMBL/GenBank/DDBJ databases">
        <title>Genome sequencing of Nocardioides immobilis CCTCC AB 2017083 for comparison to Nocardioides silvaticus.</title>
        <authorList>
            <person name="Li C."/>
            <person name="Wang G."/>
        </authorList>
    </citation>
    <scope>NUCLEOTIDE SEQUENCE [LARGE SCALE GENOMIC DNA]</scope>
    <source>
        <strain evidence="4 5">CCTCC AB 2017083</strain>
    </source>
</reference>
<proteinExistence type="inferred from homology"/>
<dbReference type="Pfam" id="PF02515">
    <property type="entry name" value="CoA_transf_3"/>
    <property type="match status" value="2"/>
</dbReference>
<dbReference type="InterPro" id="IPR003673">
    <property type="entry name" value="CoA-Trfase_fam_III"/>
</dbReference>
<dbReference type="PANTHER" id="PTHR48228:SF6">
    <property type="entry name" value="L-CARNITINE COA-TRANSFERASE"/>
    <property type="match status" value="1"/>
</dbReference>
<comment type="caution">
    <text evidence="4">The sequence shown here is derived from an EMBL/GenBank/DDBJ whole genome shotgun (WGS) entry which is preliminary data.</text>
</comment>
<dbReference type="EMBL" id="QXGH01000042">
    <property type="protein sequence ID" value="RHW23678.1"/>
    <property type="molecule type" value="Genomic_DNA"/>
</dbReference>
<evidence type="ECO:0000313" key="4">
    <source>
        <dbReference type="EMBL" id="RHW23678.1"/>
    </source>
</evidence>
<dbReference type="InterPro" id="IPR044855">
    <property type="entry name" value="CoA-Trfase_III_dom3_sf"/>
</dbReference>
<sequence>MKAANLADVRVVEYADEQAEYCGLVLAGLGAEVVKVEPPDGSPSRRIGPFLDEPDPERSLHFWNYNRGKRSVALELGSDSGAAALREMLANADVFLDSSLPAEQSERRRFGIDTETLARDFPRLIIARMTPFGEAGPWCDYKGSDLVHLALGGPVMNCGYSPQPDGTYDLPPVAPQLWHAYHIASEQLLISIMGALVYRQQSGVGQVVSCSVHEAVAKNTELDLMNWVMRHATLNRQTNFHAGERLTTGTNLLHTKDGRWFIIILIARDDRSNLIGFLEKYGMAADLVRSAETGKGQGRAIPGSEASTEDVNHLIEVTQRLFRRFTYETAPWQEAQAAGVVCVPLRKPEENLRDPHWVERQTFAEVEHPELDCSFTYVASKWLSTETSWEVGRRAPLLNEDAGAIEPFLEIRDVVPPVTSWHRGRSSVHGKPMALDGIRILDFTWFLASAGGTRFLSALGAECIKVEWAAAPDTRLGAMAPVGGRQARRKATGPLEGVTDSDMGGQFNNKNAGKRGMSLNVRHPDGLEIARKLVAISDIVAEGFSPGVMDRWGLGYNELRAIKPDIIYAQQSGMGTTGTYGRFRAVGPVAAALSGMSEMSGLPEPAMPAGWGYSYLDWIGAYSFSVAMMSAILHRDRTGRGQWIDASQTETGIFLAGVPILAHSAIGTSWERTGNRSPCKPAAPHGIYPCAGTDRWLAVSCFAEEDWKNLTAVAERPGWLADPRFATLEDRITHQEALDAALTSWTREHDRYELMRRLQAAGVAAGVCQTAEDRCDVDPQLADLNWLTEVTGTKIGTWPIAEVPGTMTKTPTHIGGAIDRGAPCYGEDNEWVLGELLGYSTSQIKRLQDEGVV</sequence>
<evidence type="ECO:0000256" key="1">
    <source>
        <dbReference type="ARBA" id="ARBA00008383"/>
    </source>
</evidence>
<dbReference type="InterPro" id="IPR023606">
    <property type="entry name" value="CoA-Trfase_III_dom_1_sf"/>
</dbReference>
<dbReference type="GO" id="GO:0016740">
    <property type="term" value="F:transferase activity"/>
    <property type="evidence" value="ECO:0007669"/>
    <property type="project" value="UniProtKB-KW"/>
</dbReference>
<dbReference type="Gene3D" id="3.30.1540.10">
    <property type="entry name" value="formyl-coa transferase, domain 3"/>
    <property type="match status" value="2"/>
</dbReference>
<protein>
    <submittedName>
        <fullName evidence="4">CoA transferase</fullName>
    </submittedName>
</protein>
<feature type="region of interest" description="Disordered" evidence="3">
    <location>
        <begin position="482"/>
        <end position="515"/>
    </location>
</feature>
<dbReference type="AlphaFoldDB" id="A0A417XT78"/>
<keyword evidence="5" id="KW-1185">Reference proteome</keyword>
<name>A0A417XT78_9ACTN</name>
<evidence type="ECO:0000313" key="5">
    <source>
        <dbReference type="Proteomes" id="UP000283644"/>
    </source>
</evidence>
<keyword evidence="2 4" id="KW-0808">Transferase</keyword>
<dbReference type="Gene3D" id="3.40.50.10540">
    <property type="entry name" value="Crotonobetainyl-coa:carnitine coa-transferase, domain 1"/>
    <property type="match status" value="2"/>
</dbReference>
<gene>
    <name evidence="4" type="ORF">D0Z08_28620</name>
</gene>
<dbReference type="RefSeq" id="WP_118928695.1">
    <property type="nucleotide sequence ID" value="NZ_QXGH01000042.1"/>
</dbReference>
<dbReference type="Proteomes" id="UP000283644">
    <property type="component" value="Unassembled WGS sequence"/>
</dbReference>
<comment type="similarity">
    <text evidence="1">Belongs to the CoA-transferase III family.</text>
</comment>
<dbReference type="SUPFAM" id="SSF89796">
    <property type="entry name" value="CoA-transferase family III (CaiB/BaiF)"/>
    <property type="match status" value="2"/>
</dbReference>
<evidence type="ECO:0000256" key="3">
    <source>
        <dbReference type="SAM" id="MobiDB-lite"/>
    </source>
</evidence>
<dbReference type="OrthoDB" id="3561197at2"/>